<evidence type="ECO:0000256" key="1">
    <source>
        <dbReference type="ARBA" id="ARBA00022737"/>
    </source>
</evidence>
<sequence>MTQQSNLKLKCQQDDHKDEIDTVQYNQYCTEFRLNQSIKDHFDDVEKINNLMDFIESKNNECDNLINDLNTFVENMNQSFSKIKIGIRYKYSLQKERLVHLNSLQLNDYLNSTIKLIEYKQSITTIISKQTKKLTHSFNNLYEQLQLSYFNYYEIHDNLKKLSNELYEKGYDLYQGDKYNEAIQILDKSIQQNPINHQSLWYKGACLITYYQLNQIKDGQINMRMLYTQWIKFFPSIHKIHFLFNAKGIVQEINKNIKKLQFILRNHQRLIQMINIQQTKQAYLTYQIRILLEEIQSMNIQQKQLILIDNFLVQKQIWTDNVSPLFQEFHLTFQFNIYTQILIQIQFFFNFLFIVFLPRFQCYKNISKQKKTYFFKVQDNVIFLYYDMAFQLFYYPKHFQTNYGTNIVDILECITLIIRELIFSYYLSQFQLQMILLPTLFFGISKKSIKDHFDDVEKINNLMDFIESKNNECDNLINDLNTFVENMNQSFSKIKIGIRYKYSLQKERLVHLNSLQLNDYLNSTIKLIEYKQSITTIISKQTKKLTHSFNNLYEQLQLSYFNYYEIHDNLKKLSNELYEKGYDLYQGDKYNEAIQILDKSIQQNPINHQSLWCMFNHILLIKSNKRWLNKYEDALYLMDQVLSINPQNTFSLQCKGDCLRDQQKYKEALIYFEKSLKIDPNDQYSINQIGILNLLNQNFARRNSINEYSIETINYIIIYFAYNFLFYKKEWYTNVKIFNDTKIDNINKTQLLFLELISLSQDHNFLLNQCIQD</sequence>
<keyword evidence="1" id="KW-0677">Repeat</keyword>
<evidence type="ECO:0000313" key="5">
    <source>
        <dbReference type="EMBL" id="CAD8198408.1"/>
    </source>
</evidence>
<feature type="repeat" description="TPR" evidence="3">
    <location>
        <begin position="163"/>
        <end position="196"/>
    </location>
</feature>
<evidence type="ECO:0000256" key="4">
    <source>
        <dbReference type="SAM" id="Phobius"/>
    </source>
</evidence>
<dbReference type="PROSITE" id="PS50005">
    <property type="entry name" value="TPR"/>
    <property type="match status" value="3"/>
</dbReference>
<feature type="transmembrane region" description="Helical" evidence="4">
    <location>
        <begin position="337"/>
        <end position="357"/>
    </location>
</feature>
<protein>
    <recommendedName>
        <fullName evidence="7">Tetratricopeptide repeat protein</fullName>
    </recommendedName>
</protein>
<name>A0A8S1XBP9_9CILI</name>
<dbReference type="Proteomes" id="UP000689195">
    <property type="component" value="Unassembled WGS sequence"/>
</dbReference>
<keyword evidence="2 3" id="KW-0802">TPR repeat</keyword>
<feature type="repeat" description="TPR" evidence="3">
    <location>
        <begin position="574"/>
        <end position="607"/>
    </location>
</feature>
<keyword evidence="6" id="KW-1185">Reference proteome</keyword>
<dbReference type="PANTHER" id="PTHR44943:SF4">
    <property type="entry name" value="TPR REPEAT-CONTAINING PROTEIN MJ0798"/>
    <property type="match status" value="1"/>
</dbReference>
<dbReference type="AlphaFoldDB" id="A0A8S1XBP9"/>
<evidence type="ECO:0000256" key="2">
    <source>
        <dbReference type="ARBA" id="ARBA00022803"/>
    </source>
</evidence>
<feature type="transmembrane region" description="Helical" evidence="4">
    <location>
        <begin position="377"/>
        <end position="395"/>
    </location>
</feature>
<keyword evidence="4" id="KW-1133">Transmembrane helix</keyword>
<accession>A0A8S1XBP9</accession>
<dbReference type="EMBL" id="CAJJDO010000118">
    <property type="protein sequence ID" value="CAD8198408.1"/>
    <property type="molecule type" value="Genomic_DNA"/>
</dbReference>
<evidence type="ECO:0000313" key="6">
    <source>
        <dbReference type="Proteomes" id="UP000689195"/>
    </source>
</evidence>
<feature type="repeat" description="TPR" evidence="3">
    <location>
        <begin position="649"/>
        <end position="682"/>
    </location>
</feature>
<dbReference type="SMART" id="SM00028">
    <property type="entry name" value="TPR"/>
    <property type="match status" value="3"/>
</dbReference>
<comment type="caution">
    <text evidence="5">The sequence shown here is derived from an EMBL/GenBank/DDBJ whole genome shotgun (WGS) entry which is preliminary data.</text>
</comment>
<gene>
    <name evidence="5" type="ORF">PPENT_87.1.T1180116</name>
</gene>
<keyword evidence="4" id="KW-0472">Membrane</keyword>
<evidence type="ECO:0008006" key="7">
    <source>
        <dbReference type="Google" id="ProtNLM"/>
    </source>
</evidence>
<dbReference type="PANTHER" id="PTHR44943">
    <property type="entry name" value="CELLULOSE SYNTHASE OPERON PROTEIN C"/>
    <property type="match status" value="1"/>
</dbReference>
<dbReference type="Pfam" id="PF07719">
    <property type="entry name" value="TPR_2"/>
    <property type="match status" value="1"/>
</dbReference>
<evidence type="ECO:0000256" key="3">
    <source>
        <dbReference type="PROSITE-ProRule" id="PRU00339"/>
    </source>
</evidence>
<dbReference type="InterPro" id="IPR019734">
    <property type="entry name" value="TPR_rpt"/>
</dbReference>
<organism evidence="5 6">
    <name type="scientific">Paramecium pentaurelia</name>
    <dbReference type="NCBI Taxonomy" id="43138"/>
    <lineage>
        <taxon>Eukaryota</taxon>
        <taxon>Sar</taxon>
        <taxon>Alveolata</taxon>
        <taxon>Ciliophora</taxon>
        <taxon>Intramacronucleata</taxon>
        <taxon>Oligohymenophorea</taxon>
        <taxon>Peniculida</taxon>
        <taxon>Parameciidae</taxon>
        <taxon>Paramecium</taxon>
    </lineage>
</organism>
<dbReference type="InterPro" id="IPR013105">
    <property type="entry name" value="TPR_2"/>
</dbReference>
<reference evidence="5" key="1">
    <citation type="submission" date="2021-01" db="EMBL/GenBank/DDBJ databases">
        <authorList>
            <consortium name="Genoscope - CEA"/>
            <person name="William W."/>
        </authorList>
    </citation>
    <scope>NUCLEOTIDE SEQUENCE</scope>
</reference>
<dbReference type="OrthoDB" id="10043504at2759"/>
<proteinExistence type="predicted"/>
<keyword evidence="4" id="KW-0812">Transmembrane</keyword>
<dbReference type="InterPro" id="IPR051685">
    <property type="entry name" value="Ycf3/AcsC/BcsC/TPR_MFPF"/>
</dbReference>